<keyword evidence="1" id="KW-1133">Transmembrane helix</keyword>
<keyword evidence="1" id="KW-0472">Membrane</keyword>
<feature type="transmembrane region" description="Helical" evidence="1">
    <location>
        <begin position="56"/>
        <end position="77"/>
    </location>
</feature>
<evidence type="ECO:0000313" key="3">
    <source>
        <dbReference type="Proteomes" id="UP001144323"/>
    </source>
</evidence>
<dbReference type="AlphaFoldDB" id="A0A9W6GWB8"/>
<dbReference type="RefSeq" id="WP_281804290.1">
    <property type="nucleotide sequence ID" value="NZ_BSEC01000001.1"/>
</dbReference>
<keyword evidence="1" id="KW-0812">Transmembrane</keyword>
<gene>
    <name evidence="2" type="ORF">LMG27198_32780</name>
</gene>
<protein>
    <submittedName>
        <fullName evidence="2">Uncharacterized protein</fullName>
    </submittedName>
</protein>
<accession>A0A9W6GWB8</accession>
<feature type="transmembrane region" description="Helical" evidence="1">
    <location>
        <begin position="17"/>
        <end position="36"/>
    </location>
</feature>
<dbReference type="EMBL" id="BSEC01000001">
    <property type="protein sequence ID" value="GLI94286.1"/>
    <property type="molecule type" value="Genomic_DNA"/>
</dbReference>
<proteinExistence type="predicted"/>
<evidence type="ECO:0000313" key="2">
    <source>
        <dbReference type="EMBL" id="GLI94286.1"/>
    </source>
</evidence>
<comment type="caution">
    <text evidence="2">The sequence shown here is derived from an EMBL/GenBank/DDBJ whole genome shotgun (WGS) entry which is preliminary data.</text>
</comment>
<reference evidence="2" key="1">
    <citation type="journal article" date="2023" name="Int. J. Syst. Evol. Microbiol.">
        <title>Methylocystis iwaonis sp. nov., a type II methane-oxidizing bacterium from surface soil of a rice paddy field in Japan, and emended description of the genus Methylocystis (ex Whittenbury et al. 1970) Bowman et al. 1993.</title>
        <authorList>
            <person name="Kaise H."/>
            <person name="Sawadogo J.B."/>
            <person name="Alam M.S."/>
            <person name="Ueno C."/>
            <person name="Dianou D."/>
            <person name="Shinjo R."/>
            <person name="Asakawa S."/>
        </authorList>
    </citation>
    <scope>NUCLEOTIDE SEQUENCE</scope>
    <source>
        <strain evidence="2">LMG27198</strain>
    </source>
</reference>
<name>A0A9W6GWB8_9HYPH</name>
<keyword evidence="3" id="KW-1185">Reference proteome</keyword>
<organism evidence="2 3">
    <name type="scientific">Methylocystis echinoides</name>
    <dbReference type="NCBI Taxonomy" id="29468"/>
    <lineage>
        <taxon>Bacteria</taxon>
        <taxon>Pseudomonadati</taxon>
        <taxon>Pseudomonadota</taxon>
        <taxon>Alphaproteobacteria</taxon>
        <taxon>Hyphomicrobiales</taxon>
        <taxon>Methylocystaceae</taxon>
        <taxon>Methylocystis</taxon>
    </lineage>
</organism>
<evidence type="ECO:0000256" key="1">
    <source>
        <dbReference type="SAM" id="Phobius"/>
    </source>
</evidence>
<dbReference type="Proteomes" id="UP001144323">
    <property type="component" value="Unassembled WGS sequence"/>
</dbReference>
<sequence>MRHAHAKATTAAKIGDALFYLGFFAGIAAAGGLFYLEVKDMQRSLFDQLASDSGVTLSLIAAFLVPLGVGWLLRYLIAGKRWS</sequence>